<keyword evidence="3" id="KW-1185">Reference proteome</keyword>
<accession>A0ABY4FSZ8</accession>
<organism evidence="2 3">
    <name type="scientific">Leucobacter rhizosphaerae</name>
    <dbReference type="NCBI Taxonomy" id="2932245"/>
    <lineage>
        <taxon>Bacteria</taxon>
        <taxon>Bacillati</taxon>
        <taxon>Actinomycetota</taxon>
        <taxon>Actinomycetes</taxon>
        <taxon>Micrococcales</taxon>
        <taxon>Microbacteriaceae</taxon>
        <taxon>Leucobacter</taxon>
    </lineage>
</organism>
<evidence type="ECO:0000256" key="1">
    <source>
        <dbReference type="SAM" id="Phobius"/>
    </source>
</evidence>
<name>A0ABY4FSZ8_9MICO</name>
<dbReference type="EMBL" id="CP095043">
    <property type="protein sequence ID" value="UOQ59411.1"/>
    <property type="molecule type" value="Genomic_DNA"/>
</dbReference>
<evidence type="ECO:0000313" key="3">
    <source>
        <dbReference type="Proteomes" id="UP000831775"/>
    </source>
</evidence>
<keyword evidence="1" id="KW-1133">Transmembrane helix</keyword>
<feature type="transmembrane region" description="Helical" evidence="1">
    <location>
        <begin position="12"/>
        <end position="34"/>
    </location>
</feature>
<evidence type="ECO:0008006" key="4">
    <source>
        <dbReference type="Google" id="ProtNLM"/>
    </source>
</evidence>
<protein>
    <recommendedName>
        <fullName evidence="4">DUF2238 domain-containing protein</fullName>
    </recommendedName>
</protein>
<evidence type="ECO:0000313" key="2">
    <source>
        <dbReference type="EMBL" id="UOQ59411.1"/>
    </source>
</evidence>
<sequence length="198" mass="21071">MIENFLRPPRTLAEWIADGLRVLGVLGVVVAAIWFTPTDAGILAFTLPALVGARFIGVPPAFDIAFSVTVQIAAWSNVIDLYRTVEGWDVVMHLVCTAVLTAMLYEFLARLDVVPGLGAPALRRRTVIVAFTGIGLAISALWEMVEWVGFVGITDDIFVEYHDTIGDMAVGGLGSLIAGIVVAVALTRGSTRGSAEVS</sequence>
<dbReference type="RefSeq" id="WP_244684413.1">
    <property type="nucleotide sequence ID" value="NZ_CP095043.1"/>
</dbReference>
<dbReference type="InterPro" id="IPR014509">
    <property type="entry name" value="YjdF-like"/>
</dbReference>
<keyword evidence="1" id="KW-0812">Transmembrane</keyword>
<feature type="transmembrane region" description="Helical" evidence="1">
    <location>
        <begin position="128"/>
        <end position="145"/>
    </location>
</feature>
<dbReference type="Proteomes" id="UP000831775">
    <property type="component" value="Chromosome"/>
</dbReference>
<reference evidence="2 3" key="1">
    <citation type="submission" date="2022-04" db="EMBL/GenBank/DDBJ databases">
        <title>Leucobacter sp. isolated from rhizosphere of onion.</title>
        <authorList>
            <person name="Won M."/>
            <person name="Lee C.-M."/>
            <person name="Woen H.-Y."/>
            <person name="Kwon S.-W."/>
        </authorList>
    </citation>
    <scope>NUCLEOTIDE SEQUENCE [LARGE SCALE GENOMIC DNA]</scope>
    <source>
        <strain evidence="2 3">H25R-14</strain>
    </source>
</reference>
<proteinExistence type="predicted"/>
<gene>
    <name evidence="2" type="ORF">MUN76_10130</name>
</gene>
<feature type="transmembrane region" description="Helical" evidence="1">
    <location>
        <begin position="165"/>
        <end position="186"/>
    </location>
</feature>
<keyword evidence="1" id="KW-0472">Membrane</keyword>
<dbReference type="Pfam" id="PF09997">
    <property type="entry name" value="DUF2238"/>
    <property type="match status" value="1"/>
</dbReference>
<feature type="transmembrane region" description="Helical" evidence="1">
    <location>
        <begin position="90"/>
        <end position="108"/>
    </location>
</feature>